<evidence type="ECO:0000313" key="2">
    <source>
        <dbReference type="Proteomes" id="UP000243502"/>
    </source>
</evidence>
<proteinExistence type="predicted"/>
<sequence length="77" mass="8285">MTHKAFRKALPCEGVLSLWLEIQEAYGDGAPVAARSRYAAVPGKGSETGDDYSQTHGAVLSGNLLKNRLVTWPARVT</sequence>
<accession>A0A2I8F5J1</accession>
<dbReference type="Proteomes" id="UP000243502">
    <property type="component" value="Chromosome 4"/>
</dbReference>
<reference evidence="1 2" key="1">
    <citation type="submission" date="2018-01" db="EMBL/GenBank/DDBJ databases">
        <title>Species boundaries and ecological features among Paraburkholderia terrae DSMZ17804T, P. hospita DSMZ17164T and P. caribensis DSMZ13236T.</title>
        <authorList>
            <person name="Pratama A.A."/>
        </authorList>
    </citation>
    <scope>NUCLEOTIDE SEQUENCE [LARGE SCALE GENOMIC DNA]</scope>
    <source>
        <strain evidence="1 2">DSM 17804</strain>
    </source>
</reference>
<protein>
    <submittedName>
        <fullName evidence="1">Uncharacterized protein</fullName>
    </submittedName>
</protein>
<dbReference type="EMBL" id="CP026114">
    <property type="protein sequence ID" value="AUT66334.1"/>
    <property type="molecule type" value="Genomic_DNA"/>
</dbReference>
<gene>
    <name evidence="1" type="ORF">C2L65_42190</name>
</gene>
<dbReference type="KEGG" id="pter:C2L65_42190"/>
<dbReference type="AlphaFoldDB" id="A0A2I8F5J1"/>
<organism evidence="1 2">
    <name type="scientific">Paraburkholderia terrae</name>
    <dbReference type="NCBI Taxonomy" id="311230"/>
    <lineage>
        <taxon>Bacteria</taxon>
        <taxon>Pseudomonadati</taxon>
        <taxon>Pseudomonadota</taxon>
        <taxon>Betaproteobacteria</taxon>
        <taxon>Burkholderiales</taxon>
        <taxon>Burkholderiaceae</taxon>
        <taxon>Paraburkholderia</taxon>
    </lineage>
</organism>
<evidence type="ECO:0000313" key="1">
    <source>
        <dbReference type="EMBL" id="AUT66334.1"/>
    </source>
</evidence>
<name>A0A2I8F5J1_9BURK</name>